<accession>A0A9Q9AMR0</accession>
<evidence type="ECO:0000256" key="2">
    <source>
        <dbReference type="SAM" id="MobiDB-lite"/>
    </source>
</evidence>
<dbReference type="GO" id="GO:0003677">
    <property type="term" value="F:DNA binding"/>
    <property type="evidence" value="ECO:0007669"/>
    <property type="project" value="InterPro"/>
</dbReference>
<comment type="similarity">
    <text evidence="1">Belongs to the PDCD5 family.</text>
</comment>
<name>A0A9Q9AMR0_9PEZI</name>
<dbReference type="OrthoDB" id="10252486at2759"/>
<dbReference type="Pfam" id="PF01984">
    <property type="entry name" value="dsDNA_bind"/>
    <property type="match status" value="1"/>
</dbReference>
<dbReference type="GO" id="GO:0005634">
    <property type="term" value="C:nucleus"/>
    <property type="evidence" value="ECO:0007669"/>
    <property type="project" value="TreeGrafter"/>
</dbReference>
<reference evidence="3" key="1">
    <citation type="submission" date="2022-06" db="EMBL/GenBank/DDBJ databases">
        <title>Complete genome sequences of two strains of the flax pathogen Septoria linicola.</title>
        <authorList>
            <person name="Lapalu N."/>
            <person name="Simon A."/>
            <person name="Demenou B."/>
            <person name="Paumier D."/>
            <person name="Guillot M.-P."/>
            <person name="Gout L."/>
            <person name="Valade R."/>
        </authorList>
    </citation>
    <scope>NUCLEOTIDE SEQUENCE</scope>
    <source>
        <strain evidence="3">SE15195</strain>
    </source>
</reference>
<dbReference type="EMBL" id="CP099420">
    <property type="protein sequence ID" value="USW50964.1"/>
    <property type="molecule type" value="Genomic_DNA"/>
</dbReference>
<evidence type="ECO:0000313" key="3">
    <source>
        <dbReference type="EMBL" id="USW50964.1"/>
    </source>
</evidence>
<dbReference type="SUPFAM" id="SSF46950">
    <property type="entry name" value="Double-stranded DNA-binding domain"/>
    <property type="match status" value="1"/>
</dbReference>
<dbReference type="PIRSF" id="PIRSF015730">
    <property type="entry name" value="TFAR19"/>
    <property type="match status" value="1"/>
</dbReference>
<gene>
    <name evidence="3" type="ORF">Slin15195_G042830</name>
</gene>
<organism evidence="3 4">
    <name type="scientific">Septoria linicola</name>
    <dbReference type="NCBI Taxonomy" id="215465"/>
    <lineage>
        <taxon>Eukaryota</taxon>
        <taxon>Fungi</taxon>
        <taxon>Dikarya</taxon>
        <taxon>Ascomycota</taxon>
        <taxon>Pezizomycotina</taxon>
        <taxon>Dothideomycetes</taxon>
        <taxon>Dothideomycetidae</taxon>
        <taxon>Mycosphaerellales</taxon>
        <taxon>Mycosphaerellaceae</taxon>
        <taxon>Septoria</taxon>
    </lineage>
</organism>
<proteinExistence type="inferred from homology"/>
<evidence type="ECO:0000313" key="4">
    <source>
        <dbReference type="Proteomes" id="UP001056384"/>
    </source>
</evidence>
<protein>
    <submittedName>
        <fullName evidence="3">PDCD5-like superfamily protein</fullName>
    </submittedName>
</protein>
<dbReference type="PANTHER" id="PTHR10840">
    <property type="entry name" value="PROGRAMMED CELL DEATH PROTEIN 5"/>
    <property type="match status" value="1"/>
</dbReference>
<dbReference type="AlphaFoldDB" id="A0A9Q9AMR0"/>
<keyword evidence="4" id="KW-1185">Reference proteome</keyword>
<dbReference type="GO" id="GO:0005829">
    <property type="term" value="C:cytosol"/>
    <property type="evidence" value="ECO:0007669"/>
    <property type="project" value="TreeGrafter"/>
</dbReference>
<dbReference type="InterPro" id="IPR036883">
    <property type="entry name" value="PDCD5-like_sf"/>
</dbReference>
<feature type="region of interest" description="Disordered" evidence="2">
    <location>
        <begin position="14"/>
        <end position="55"/>
    </location>
</feature>
<evidence type="ECO:0000256" key="1">
    <source>
        <dbReference type="ARBA" id="ARBA00010490"/>
    </source>
</evidence>
<dbReference type="Gene3D" id="1.10.8.140">
    <property type="entry name" value="PDCD5-like"/>
    <property type="match status" value="1"/>
</dbReference>
<dbReference type="InterPro" id="IPR002836">
    <property type="entry name" value="PDCD5-like"/>
</dbReference>
<feature type="compositionally biased region" description="Low complexity" evidence="2">
    <location>
        <begin position="14"/>
        <end position="27"/>
    </location>
</feature>
<dbReference type="Proteomes" id="UP001056384">
    <property type="component" value="Chromosome 3"/>
</dbReference>
<dbReference type="PANTHER" id="PTHR10840:SF0">
    <property type="entry name" value="PROGRAMMED CELL DEATH PROTEIN 5"/>
    <property type="match status" value="1"/>
</dbReference>
<sequence length="148" mass="15916">MSDSDLEAIRQARLQQLQSQGGSNSPAPGGGGGGGQSQEDQQKRAQEEQKQSILGQILEPLAADRLGRIRMVNAQRAEDVENRLIMLARSGQLRQRVTEEQLKDILGAVAKQAEEQGGSAGGGVGKVVVQRRKGGWDDDDLDDLLNDD</sequence>
<feature type="compositionally biased region" description="Basic and acidic residues" evidence="2">
    <location>
        <begin position="40"/>
        <end position="50"/>
    </location>
</feature>